<protein>
    <submittedName>
        <fullName evidence="5">Uncharacterized protein</fullName>
    </submittedName>
</protein>
<keyword evidence="3" id="KW-0143">Chaperone</keyword>
<dbReference type="PANTHER" id="PTHR44027:SF2">
    <property type="entry name" value="DNAJ HOMOLOG SUBFAMILY C MEMBER 5G"/>
    <property type="match status" value="1"/>
</dbReference>
<name>A0A8T2N7E6_9TELE</name>
<evidence type="ECO:0000256" key="2">
    <source>
        <dbReference type="ARBA" id="ARBA00023136"/>
    </source>
</evidence>
<evidence type="ECO:0000256" key="1">
    <source>
        <dbReference type="ARBA" id="ARBA00004370"/>
    </source>
</evidence>
<gene>
    <name evidence="5" type="ORF">JZ751_002580</name>
</gene>
<dbReference type="PANTHER" id="PTHR44027">
    <property type="entry name" value="DNAJ HOMOLOG SUBFAMILY C MEMBER 5 HOMOLOG"/>
    <property type="match status" value="1"/>
</dbReference>
<evidence type="ECO:0000313" key="5">
    <source>
        <dbReference type="EMBL" id="KAG9336233.1"/>
    </source>
</evidence>
<feature type="chain" id="PRO_5035732244" evidence="4">
    <location>
        <begin position="25"/>
        <end position="96"/>
    </location>
</feature>
<reference evidence="5" key="1">
    <citation type="thesis" date="2021" institute="BYU ScholarsArchive" country="Provo, UT, USA">
        <title>Applications of and Algorithms for Genome Assembly and Genomic Analyses with an Emphasis on Marine Teleosts.</title>
        <authorList>
            <person name="Pickett B.D."/>
        </authorList>
    </citation>
    <scope>NUCLEOTIDE SEQUENCE</scope>
    <source>
        <strain evidence="5">HI-2016</strain>
    </source>
</reference>
<dbReference type="GO" id="GO:0005737">
    <property type="term" value="C:cytoplasm"/>
    <property type="evidence" value="ECO:0007669"/>
    <property type="project" value="UniProtKB-ARBA"/>
</dbReference>
<keyword evidence="2" id="KW-0472">Membrane</keyword>
<dbReference type="AlphaFoldDB" id="A0A8T2N7E6"/>
<dbReference type="Proteomes" id="UP000824540">
    <property type="component" value="Unassembled WGS sequence"/>
</dbReference>
<organism evidence="5 6">
    <name type="scientific">Albula glossodonta</name>
    <name type="common">roundjaw bonefish</name>
    <dbReference type="NCBI Taxonomy" id="121402"/>
    <lineage>
        <taxon>Eukaryota</taxon>
        <taxon>Metazoa</taxon>
        <taxon>Chordata</taxon>
        <taxon>Craniata</taxon>
        <taxon>Vertebrata</taxon>
        <taxon>Euteleostomi</taxon>
        <taxon>Actinopterygii</taxon>
        <taxon>Neopterygii</taxon>
        <taxon>Teleostei</taxon>
        <taxon>Albuliformes</taxon>
        <taxon>Albulidae</taxon>
        <taxon>Albula</taxon>
    </lineage>
</organism>
<dbReference type="OrthoDB" id="10561788at2759"/>
<evidence type="ECO:0000256" key="4">
    <source>
        <dbReference type="SAM" id="SignalP"/>
    </source>
</evidence>
<evidence type="ECO:0000313" key="6">
    <source>
        <dbReference type="Proteomes" id="UP000824540"/>
    </source>
</evidence>
<comment type="subcellular location">
    <subcellularLocation>
        <location evidence="1">Membrane</location>
    </subcellularLocation>
</comment>
<keyword evidence="6" id="KW-1185">Reference proteome</keyword>
<dbReference type="EMBL" id="JAFBMS010000102">
    <property type="protein sequence ID" value="KAG9336233.1"/>
    <property type="molecule type" value="Genomic_DNA"/>
</dbReference>
<accession>A0A8T2N7E6</accession>
<sequence length="96" mass="10719">MWFPRARRVEVLCLADAFQGLVICCSIFSCCFCCFCCCCCCGKCKPPEEDEDYVYVDPEDLEAQIRQEQEAGSNAAIAIQPHSTAKELNHSDDSLP</sequence>
<evidence type="ECO:0000256" key="3">
    <source>
        <dbReference type="ARBA" id="ARBA00023186"/>
    </source>
</evidence>
<dbReference type="GO" id="GO:0016020">
    <property type="term" value="C:membrane"/>
    <property type="evidence" value="ECO:0007669"/>
    <property type="project" value="UniProtKB-SubCell"/>
</dbReference>
<keyword evidence="4" id="KW-0732">Signal</keyword>
<comment type="caution">
    <text evidence="5">The sequence shown here is derived from an EMBL/GenBank/DDBJ whole genome shotgun (WGS) entry which is preliminary data.</text>
</comment>
<proteinExistence type="predicted"/>
<dbReference type="PROSITE" id="PS51257">
    <property type="entry name" value="PROKAR_LIPOPROTEIN"/>
    <property type="match status" value="1"/>
</dbReference>
<dbReference type="InterPro" id="IPR051434">
    <property type="entry name" value="DnaJ_C_subfamily_member5"/>
</dbReference>
<feature type="signal peptide" evidence="4">
    <location>
        <begin position="1"/>
        <end position="24"/>
    </location>
</feature>